<protein>
    <submittedName>
        <fullName evidence="1">Uncharacterized protein</fullName>
    </submittedName>
</protein>
<name>A0A917RRT9_9NOCA</name>
<comment type="caution">
    <text evidence="1">The sequence shown here is derived from an EMBL/GenBank/DDBJ whole genome shotgun (WGS) entry which is preliminary data.</text>
</comment>
<dbReference type="Proteomes" id="UP000638263">
    <property type="component" value="Unassembled WGS sequence"/>
</dbReference>
<sequence>MNRKNQTSTRARTAAVVPIRREPDTVEEARTRLAVAFDFPLGPVREKRITDAVLALITLEIRRRNPAITTVLFDWAPYGGLGVAGFRSHDGNAVHDHELDLDITHYASDIRAADNPALTRTLQPPGLFRLDMPLATGPTNTARPIALAPIYEVKNSVTGDQLIVYGRASGHSEGSYLVAHVTGTGTVIAAPRIQLIHPEDLVAHTTDAVDLMRHGQAGHATVVRANHTTGALRNQLPT</sequence>
<keyword evidence="2" id="KW-1185">Reference proteome</keyword>
<reference evidence="1" key="1">
    <citation type="journal article" date="2014" name="Int. J. Syst. Evol. Microbiol.">
        <title>Complete genome sequence of Corynebacterium casei LMG S-19264T (=DSM 44701T), isolated from a smear-ripened cheese.</title>
        <authorList>
            <consortium name="US DOE Joint Genome Institute (JGI-PGF)"/>
            <person name="Walter F."/>
            <person name="Albersmeier A."/>
            <person name="Kalinowski J."/>
            <person name="Ruckert C."/>
        </authorList>
    </citation>
    <scope>NUCLEOTIDE SEQUENCE</scope>
    <source>
        <strain evidence="1">CGMCC 4.3508</strain>
    </source>
</reference>
<dbReference type="RefSeq" id="WP_058853735.1">
    <property type="nucleotide sequence ID" value="NZ_BMMH01000007.1"/>
</dbReference>
<gene>
    <name evidence="1" type="ORF">GCM10011588_39290</name>
</gene>
<evidence type="ECO:0000313" key="1">
    <source>
        <dbReference type="EMBL" id="GGL20604.1"/>
    </source>
</evidence>
<dbReference type="EMBL" id="BMMH01000007">
    <property type="protein sequence ID" value="GGL20604.1"/>
    <property type="molecule type" value="Genomic_DNA"/>
</dbReference>
<evidence type="ECO:0000313" key="2">
    <source>
        <dbReference type="Proteomes" id="UP000638263"/>
    </source>
</evidence>
<organism evidence="1 2">
    <name type="scientific">Nocardia jinanensis</name>
    <dbReference type="NCBI Taxonomy" id="382504"/>
    <lineage>
        <taxon>Bacteria</taxon>
        <taxon>Bacillati</taxon>
        <taxon>Actinomycetota</taxon>
        <taxon>Actinomycetes</taxon>
        <taxon>Mycobacteriales</taxon>
        <taxon>Nocardiaceae</taxon>
        <taxon>Nocardia</taxon>
    </lineage>
</organism>
<reference evidence="1" key="2">
    <citation type="submission" date="2020-09" db="EMBL/GenBank/DDBJ databases">
        <authorList>
            <person name="Sun Q."/>
            <person name="Zhou Y."/>
        </authorList>
    </citation>
    <scope>NUCLEOTIDE SEQUENCE</scope>
    <source>
        <strain evidence="1">CGMCC 4.3508</strain>
    </source>
</reference>
<dbReference type="AlphaFoldDB" id="A0A917RRT9"/>
<accession>A0A917RRT9</accession>
<proteinExistence type="predicted"/>